<dbReference type="OrthoDB" id="642439at2"/>
<dbReference type="EMBL" id="JSVC01000036">
    <property type="protein sequence ID" value="KIC91997.1"/>
    <property type="molecule type" value="Genomic_DNA"/>
</dbReference>
<dbReference type="RefSeq" id="WP_039144123.1">
    <property type="nucleotide sequence ID" value="NZ_JSVC01000036.1"/>
</dbReference>
<protein>
    <recommendedName>
        <fullName evidence="4">HTH araC/xylS-type domain-containing protein</fullName>
    </recommendedName>
</protein>
<dbReference type="AlphaFoldDB" id="A0A0C1KWA5"/>
<keyword evidence="1" id="KW-0805">Transcription regulation</keyword>
<dbReference type="PANTHER" id="PTHR46796">
    <property type="entry name" value="HTH-TYPE TRANSCRIPTIONAL ACTIVATOR RHAS-RELATED"/>
    <property type="match status" value="1"/>
</dbReference>
<dbReference type="Gene3D" id="1.10.10.60">
    <property type="entry name" value="Homeodomain-like"/>
    <property type="match status" value="1"/>
</dbReference>
<accession>A0A0C1KWA5</accession>
<dbReference type="Pfam" id="PF12833">
    <property type="entry name" value="HTH_18"/>
    <property type="match status" value="1"/>
</dbReference>
<evidence type="ECO:0000313" key="5">
    <source>
        <dbReference type="EMBL" id="KIC91997.1"/>
    </source>
</evidence>
<evidence type="ECO:0000256" key="2">
    <source>
        <dbReference type="ARBA" id="ARBA00023125"/>
    </source>
</evidence>
<dbReference type="PROSITE" id="PS00041">
    <property type="entry name" value="HTH_ARAC_FAMILY_1"/>
    <property type="match status" value="1"/>
</dbReference>
<dbReference type="InterPro" id="IPR050204">
    <property type="entry name" value="AraC_XylS_family_regulators"/>
</dbReference>
<evidence type="ECO:0000259" key="4">
    <source>
        <dbReference type="PROSITE" id="PS01124"/>
    </source>
</evidence>
<feature type="domain" description="HTH araC/xylS-type" evidence="4">
    <location>
        <begin position="146"/>
        <end position="247"/>
    </location>
</feature>
<organism evidence="5 6">
    <name type="scientific">Flavihumibacter solisilvae</name>
    <dbReference type="NCBI Taxonomy" id="1349421"/>
    <lineage>
        <taxon>Bacteria</taxon>
        <taxon>Pseudomonadati</taxon>
        <taxon>Bacteroidota</taxon>
        <taxon>Chitinophagia</taxon>
        <taxon>Chitinophagales</taxon>
        <taxon>Chitinophagaceae</taxon>
        <taxon>Flavihumibacter</taxon>
    </lineage>
</organism>
<keyword evidence="2" id="KW-0238">DNA-binding</keyword>
<dbReference type="PANTHER" id="PTHR46796:SF6">
    <property type="entry name" value="ARAC SUBFAMILY"/>
    <property type="match status" value="1"/>
</dbReference>
<evidence type="ECO:0000256" key="1">
    <source>
        <dbReference type="ARBA" id="ARBA00023015"/>
    </source>
</evidence>
<dbReference type="STRING" id="1349421.OI18_21990"/>
<proteinExistence type="predicted"/>
<name>A0A0C1KWA5_9BACT</name>
<dbReference type="SMART" id="SM00342">
    <property type="entry name" value="HTH_ARAC"/>
    <property type="match status" value="1"/>
</dbReference>
<dbReference type="GO" id="GO:0003700">
    <property type="term" value="F:DNA-binding transcription factor activity"/>
    <property type="evidence" value="ECO:0007669"/>
    <property type="project" value="InterPro"/>
</dbReference>
<reference evidence="5 6" key="1">
    <citation type="submission" date="2014-11" db="EMBL/GenBank/DDBJ databases">
        <title>Genome sequence of Flavihumibacter solisilvae 3-3.</title>
        <authorList>
            <person name="Zhou G."/>
            <person name="Li M."/>
            <person name="Wang G."/>
        </authorList>
    </citation>
    <scope>NUCLEOTIDE SEQUENCE [LARGE SCALE GENOMIC DNA]</scope>
    <source>
        <strain evidence="5 6">3-3</strain>
    </source>
</reference>
<dbReference type="PROSITE" id="PS01124">
    <property type="entry name" value="HTH_ARAC_FAMILY_2"/>
    <property type="match status" value="1"/>
</dbReference>
<dbReference type="SUPFAM" id="SSF46689">
    <property type="entry name" value="Homeodomain-like"/>
    <property type="match status" value="1"/>
</dbReference>
<evidence type="ECO:0000313" key="6">
    <source>
        <dbReference type="Proteomes" id="UP000031408"/>
    </source>
</evidence>
<keyword evidence="6" id="KW-1185">Reference proteome</keyword>
<evidence type="ECO:0000256" key="3">
    <source>
        <dbReference type="ARBA" id="ARBA00023163"/>
    </source>
</evidence>
<dbReference type="InterPro" id="IPR018062">
    <property type="entry name" value="HTH_AraC-typ_CS"/>
</dbReference>
<dbReference type="InterPro" id="IPR009057">
    <property type="entry name" value="Homeodomain-like_sf"/>
</dbReference>
<dbReference type="Proteomes" id="UP000031408">
    <property type="component" value="Unassembled WGS sequence"/>
</dbReference>
<gene>
    <name evidence="5" type="ORF">OI18_21990</name>
</gene>
<dbReference type="InterPro" id="IPR018060">
    <property type="entry name" value="HTH_AraC"/>
</dbReference>
<sequence length="256" mass="29493">MKPDTQYIPGLQLHANLQMQSLHIVTPQSPALQWVAVLEGSAHVNGRFLDNGMCIMPAPDPTVQFRTGDYKSNTIVVLTLESTNRPLNSLPYGWIQPELWKYLCHYASDWYSTNQSEAFNNWLTKIIRDHCPSIRPTTLFAFQEAKQLLDLLYSYTINSWHDISVNALQERLNLKKERLNRLCMELYGESPQQLCQHLKMQRVMQLLTHSEESLSSIAQNVGFASKENLSTAFRQYFALTPVALRKSLKPDFRSLF</sequence>
<comment type="caution">
    <text evidence="5">The sequence shown here is derived from an EMBL/GenBank/DDBJ whole genome shotgun (WGS) entry which is preliminary data.</text>
</comment>
<dbReference type="GO" id="GO:0043565">
    <property type="term" value="F:sequence-specific DNA binding"/>
    <property type="evidence" value="ECO:0007669"/>
    <property type="project" value="InterPro"/>
</dbReference>
<keyword evidence="3" id="KW-0804">Transcription</keyword>